<proteinExistence type="predicted"/>
<name>X1JMB3_9ZZZZ</name>
<comment type="caution">
    <text evidence="2">The sequence shown here is derived from an EMBL/GenBank/DDBJ whole genome shotgun (WGS) entry which is preliminary data.</text>
</comment>
<sequence>MKKLTIFIVMAFLLVLAAPVYAIPALPHAFYGDVEINGKPAPVGTRVEARGEGVATGIAGNPTITTVTGIYGTSNPYEPRLIIQAVKEGNIQDGTTLTFYVNDVSTGQTAEWHSGETSPKDLSVTIAAPGPGPAPRYY</sequence>
<gene>
    <name evidence="2" type="ORF">S03H2_69168</name>
</gene>
<evidence type="ECO:0000313" key="2">
    <source>
        <dbReference type="EMBL" id="GAH95212.1"/>
    </source>
</evidence>
<evidence type="ECO:0000256" key="1">
    <source>
        <dbReference type="SAM" id="MobiDB-lite"/>
    </source>
</evidence>
<dbReference type="AlphaFoldDB" id="X1JMB3"/>
<reference evidence="2" key="1">
    <citation type="journal article" date="2014" name="Front. Microbiol.">
        <title>High frequency of phylogenetically diverse reductive dehalogenase-homologous genes in deep subseafloor sedimentary metagenomes.</title>
        <authorList>
            <person name="Kawai M."/>
            <person name="Futagami T."/>
            <person name="Toyoda A."/>
            <person name="Takaki Y."/>
            <person name="Nishi S."/>
            <person name="Hori S."/>
            <person name="Arai W."/>
            <person name="Tsubouchi T."/>
            <person name="Morono Y."/>
            <person name="Uchiyama I."/>
            <person name="Ito T."/>
            <person name="Fujiyama A."/>
            <person name="Inagaki F."/>
            <person name="Takami H."/>
        </authorList>
    </citation>
    <scope>NUCLEOTIDE SEQUENCE</scope>
    <source>
        <strain evidence="2">Expedition CK06-06</strain>
    </source>
</reference>
<feature type="region of interest" description="Disordered" evidence="1">
    <location>
        <begin position="110"/>
        <end position="138"/>
    </location>
</feature>
<protein>
    <submittedName>
        <fullName evidence="2">Uncharacterized protein</fullName>
    </submittedName>
</protein>
<accession>X1JMB3</accession>
<dbReference type="EMBL" id="BARU01045639">
    <property type="protein sequence ID" value="GAH95212.1"/>
    <property type="molecule type" value="Genomic_DNA"/>
</dbReference>
<feature type="non-terminal residue" evidence="2">
    <location>
        <position position="138"/>
    </location>
</feature>
<organism evidence="2">
    <name type="scientific">marine sediment metagenome</name>
    <dbReference type="NCBI Taxonomy" id="412755"/>
    <lineage>
        <taxon>unclassified sequences</taxon>
        <taxon>metagenomes</taxon>
        <taxon>ecological metagenomes</taxon>
    </lineage>
</organism>